<name>A0A1H9RTM7_9BACI</name>
<organism evidence="2 3">
    <name type="scientific">Gracilibacillus ureilyticus</name>
    <dbReference type="NCBI Taxonomy" id="531814"/>
    <lineage>
        <taxon>Bacteria</taxon>
        <taxon>Bacillati</taxon>
        <taxon>Bacillota</taxon>
        <taxon>Bacilli</taxon>
        <taxon>Bacillales</taxon>
        <taxon>Bacillaceae</taxon>
        <taxon>Gracilibacillus</taxon>
    </lineage>
</organism>
<protein>
    <submittedName>
        <fullName evidence="2">Methyltransferase domain-containing protein</fullName>
    </submittedName>
</protein>
<keyword evidence="2" id="KW-0489">Methyltransferase</keyword>
<dbReference type="PANTHER" id="PTHR43861">
    <property type="entry name" value="TRANS-ACONITATE 2-METHYLTRANSFERASE-RELATED"/>
    <property type="match status" value="1"/>
</dbReference>
<dbReference type="InterPro" id="IPR013216">
    <property type="entry name" value="Methyltransf_11"/>
</dbReference>
<dbReference type="STRING" id="531814.SAMN04487944_109160"/>
<gene>
    <name evidence="2" type="ORF">SAMN04487944_109160</name>
</gene>
<dbReference type="Gene3D" id="3.40.50.150">
    <property type="entry name" value="Vaccinia Virus protein VP39"/>
    <property type="match status" value="1"/>
</dbReference>
<dbReference type="InterPro" id="IPR029063">
    <property type="entry name" value="SAM-dependent_MTases_sf"/>
</dbReference>
<sequence>MKNEKKSVEEVHNYWIRKSSPEAYLIHRERSEFLLPYIRKYANTDNSILEIGCNAGRNLQTLFENDFKRLAGIEISKQAVEKLKKTYPALAAQSDVIHSPVEEWIKQVPSGHFDLVFTMAVLEHIHPDSEWVFEEIARISRKHILTIEDENTTNWRLFPRNYQKIFEQFGYQQVEEKDCKKADLEKYRLRIFERIGRASS</sequence>
<dbReference type="AlphaFoldDB" id="A0A1H9RTM7"/>
<dbReference type="Pfam" id="PF08241">
    <property type="entry name" value="Methyltransf_11"/>
    <property type="match status" value="1"/>
</dbReference>
<dbReference type="RefSeq" id="WP_089740828.1">
    <property type="nucleotide sequence ID" value="NZ_FOGL01000009.1"/>
</dbReference>
<dbReference type="EMBL" id="FOGL01000009">
    <property type="protein sequence ID" value="SER76162.1"/>
    <property type="molecule type" value="Genomic_DNA"/>
</dbReference>
<dbReference type="GO" id="GO:0008757">
    <property type="term" value="F:S-adenosylmethionine-dependent methyltransferase activity"/>
    <property type="evidence" value="ECO:0007669"/>
    <property type="project" value="InterPro"/>
</dbReference>
<dbReference type="GO" id="GO:0032259">
    <property type="term" value="P:methylation"/>
    <property type="evidence" value="ECO:0007669"/>
    <property type="project" value="UniProtKB-KW"/>
</dbReference>
<feature type="domain" description="Methyltransferase type 11" evidence="1">
    <location>
        <begin position="49"/>
        <end position="141"/>
    </location>
</feature>
<dbReference type="SUPFAM" id="SSF53335">
    <property type="entry name" value="S-adenosyl-L-methionine-dependent methyltransferases"/>
    <property type="match status" value="1"/>
</dbReference>
<evidence type="ECO:0000313" key="2">
    <source>
        <dbReference type="EMBL" id="SER76162.1"/>
    </source>
</evidence>
<reference evidence="2 3" key="1">
    <citation type="submission" date="2016-10" db="EMBL/GenBank/DDBJ databases">
        <authorList>
            <person name="de Groot N.N."/>
        </authorList>
    </citation>
    <scope>NUCLEOTIDE SEQUENCE [LARGE SCALE GENOMIC DNA]</scope>
    <source>
        <strain evidence="2 3">CGMCC 1.7727</strain>
    </source>
</reference>
<keyword evidence="2" id="KW-0808">Transferase</keyword>
<accession>A0A1H9RTM7</accession>
<dbReference type="OrthoDB" id="9808140at2"/>
<keyword evidence="3" id="KW-1185">Reference proteome</keyword>
<dbReference type="CDD" id="cd02440">
    <property type="entry name" value="AdoMet_MTases"/>
    <property type="match status" value="1"/>
</dbReference>
<dbReference type="Proteomes" id="UP000199687">
    <property type="component" value="Unassembled WGS sequence"/>
</dbReference>
<evidence type="ECO:0000313" key="3">
    <source>
        <dbReference type="Proteomes" id="UP000199687"/>
    </source>
</evidence>
<evidence type="ECO:0000259" key="1">
    <source>
        <dbReference type="Pfam" id="PF08241"/>
    </source>
</evidence>
<proteinExistence type="predicted"/>